<evidence type="ECO:0000256" key="1">
    <source>
        <dbReference type="SAM" id="MobiDB-lite"/>
    </source>
</evidence>
<dbReference type="EMBL" id="JADIMP010000101">
    <property type="protein sequence ID" value="MBO8442025.1"/>
    <property type="molecule type" value="Genomic_DNA"/>
</dbReference>
<feature type="region of interest" description="Disordered" evidence="1">
    <location>
        <begin position="34"/>
        <end position="56"/>
    </location>
</feature>
<proteinExistence type="predicted"/>
<feature type="compositionally biased region" description="Low complexity" evidence="1">
    <location>
        <begin position="34"/>
        <end position="44"/>
    </location>
</feature>
<reference evidence="2" key="2">
    <citation type="journal article" date="2021" name="PeerJ">
        <title>Extensive microbial diversity within the chicken gut microbiome revealed by metagenomics and culture.</title>
        <authorList>
            <person name="Gilroy R."/>
            <person name="Ravi A."/>
            <person name="Getino M."/>
            <person name="Pursley I."/>
            <person name="Horton D.L."/>
            <person name="Alikhan N.F."/>
            <person name="Baker D."/>
            <person name="Gharbi K."/>
            <person name="Hall N."/>
            <person name="Watson M."/>
            <person name="Adriaenssens E.M."/>
            <person name="Foster-Nyarko E."/>
            <person name="Jarju S."/>
            <person name="Secka A."/>
            <person name="Antonio M."/>
            <person name="Oren A."/>
            <person name="Chaudhuri R.R."/>
            <person name="La Ragione R."/>
            <person name="Hildebrand F."/>
            <person name="Pallen M.J."/>
        </authorList>
    </citation>
    <scope>NUCLEOTIDE SEQUENCE</scope>
    <source>
        <strain evidence="2">C6-149</strain>
    </source>
</reference>
<evidence type="ECO:0000313" key="3">
    <source>
        <dbReference type="Proteomes" id="UP000823614"/>
    </source>
</evidence>
<comment type="caution">
    <text evidence="2">The sequence shown here is derived from an EMBL/GenBank/DDBJ whole genome shotgun (WGS) entry which is preliminary data.</text>
</comment>
<dbReference type="Proteomes" id="UP000823614">
    <property type="component" value="Unassembled WGS sequence"/>
</dbReference>
<sequence length="146" mass="16206">MKIKNKLLVSAGTIALSLGISLSMNNVMIHADNQNNSSQVSSSSTDKFDMGQQTSTLKKSMTSIDNAVNKYQKDHSKKHFNKSLNKVSKKLSKLQKIDANDQGNFMAQQLNKGISSFINTINQLEKSSNANQAKQTWDNVKSHLNF</sequence>
<reference evidence="2" key="1">
    <citation type="submission" date="2020-10" db="EMBL/GenBank/DDBJ databases">
        <authorList>
            <person name="Gilroy R."/>
        </authorList>
    </citation>
    <scope>NUCLEOTIDE SEQUENCE</scope>
    <source>
        <strain evidence="2">C6-149</strain>
    </source>
</reference>
<name>A0A9D9E8Y3_9LACO</name>
<protein>
    <submittedName>
        <fullName evidence="2">Uncharacterized protein</fullName>
    </submittedName>
</protein>
<gene>
    <name evidence="2" type="ORF">IAA89_06305</name>
</gene>
<dbReference type="AlphaFoldDB" id="A0A9D9E8Y3"/>
<accession>A0A9D9E8Y3</accession>
<evidence type="ECO:0000313" key="2">
    <source>
        <dbReference type="EMBL" id="MBO8442025.1"/>
    </source>
</evidence>
<organism evidence="2 3">
    <name type="scientific">Candidatus Gallilactobacillus intestinavium</name>
    <dbReference type="NCBI Taxonomy" id="2840838"/>
    <lineage>
        <taxon>Bacteria</taxon>
        <taxon>Bacillati</taxon>
        <taxon>Bacillota</taxon>
        <taxon>Bacilli</taxon>
        <taxon>Lactobacillales</taxon>
        <taxon>Lactobacillaceae</taxon>
        <taxon>Lactobacillaceae incertae sedis</taxon>
        <taxon>Candidatus Gallilactobacillus</taxon>
    </lineage>
</organism>